<organism evidence="2 3">
    <name type="scientific">Phytohabitans rumicis</name>
    <dbReference type="NCBI Taxonomy" id="1076125"/>
    <lineage>
        <taxon>Bacteria</taxon>
        <taxon>Bacillati</taxon>
        <taxon>Actinomycetota</taxon>
        <taxon>Actinomycetes</taxon>
        <taxon>Micromonosporales</taxon>
        <taxon>Micromonosporaceae</taxon>
    </lineage>
</organism>
<keyword evidence="3" id="KW-1185">Reference proteome</keyword>
<dbReference type="EMBL" id="BLPG01000001">
    <property type="protein sequence ID" value="GFJ95224.1"/>
    <property type="molecule type" value="Genomic_DNA"/>
</dbReference>
<protein>
    <submittedName>
        <fullName evidence="2">Uncharacterized protein</fullName>
    </submittedName>
</protein>
<evidence type="ECO:0000313" key="2">
    <source>
        <dbReference type="EMBL" id="GFJ95224.1"/>
    </source>
</evidence>
<gene>
    <name evidence="2" type="ORF">Prum_088660</name>
</gene>
<evidence type="ECO:0000256" key="1">
    <source>
        <dbReference type="SAM" id="MobiDB-lite"/>
    </source>
</evidence>
<feature type="region of interest" description="Disordered" evidence="1">
    <location>
        <begin position="17"/>
        <end position="128"/>
    </location>
</feature>
<dbReference type="AlphaFoldDB" id="A0A6V8LFY3"/>
<accession>A0A6V8LFY3</accession>
<reference evidence="2 3" key="1">
    <citation type="submission" date="2020-03" db="EMBL/GenBank/DDBJ databases">
        <title>Whole genome shotgun sequence of Phytohabitans rumicis NBRC 108638.</title>
        <authorList>
            <person name="Komaki H."/>
            <person name="Tamura T."/>
        </authorList>
    </citation>
    <scope>NUCLEOTIDE SEQUENCE [LARGE SCALE GENOMIC DNA]</scope>
    <source>
        <strain evidence="2 3">NBRC 108638</strain>
    </source>
</reference>
<reference evidence="2 3" key="2">
    <citation type="submission" date="2020-03" db="EMBL/GenBank/DDBJ databases">
        <authorList>
            <person name="Ichikawa N."/>
            <person name="Kimura A."/>
            <person name="Kitahashi Y."/>
            <person name="Uohara A."/>
        </authorList>
    </citation>
    <scope>NUCLEOTIDE SEQUENCE [LARGE SCALE GENOMIC DNA]</scope>
    <source>
        <strain evidence="2 3">NBRC 108638</strain>
    </source>
</reference>
<sequence>MQTENCQIGTSAHQRLADAQFRLGDEHNNGWRTEQTGRCQQGTHSHQRSARRHAGGHADICPAKRDQQHRPLPLFETGDTGQFPRVDPMHPPGEGEHPSPTRPVRTCPHRGQYTVLPTESQRLIGPTA</sequence>
<feature type="compositionally biased region" description="Basic residues" evidence="1">
    <location>
        <begin position="45"/>
        <end position="55"/>
    </location>
</feature>
<comment type="caution">
    <text evidence="2">The sequence shown here is derived from an EMBL/GenBank/DDBJ whole genome shotgun (WGS) entry which is preliminary data.</text>
</comment>
<dbReference type="Proteomes" id="UP000482960">
    <property type="component" value="Unassembled WGS sequence"/>
</dbReference>
<name>A0A6V8LFY3_9ACTN</name>
<feature type="compositionally biased region" description="Polar residues" evidence="1">
    <location>
        <begin position="30"/>
        <end position="44"/>
    </location>
</feature>
<dbReference type="RefSeq" id="WP_173082731.1">
    <property type="nucleotide sequence ID" value="NZ_BLPG01000001.1"/>
</dbReference>
<proteinExistence type="predicted"/>
<evidence type="ECO:0000313" key="3">
    <source>
        <dbReference type="Proteomes" id="UP000482960"/>
    </source>
</evidence>